<comment type="caution">
    <text evidence="1">The sequence shown here is derived from an EMBL/GenBank/DDBJ whole genome shotgun (WGS) entry which is preliminary data.</text>
</comment>
<sequence>MLVDTGANVTLLRTHLARKLKERLIYTASNISLNTATGEKAEIHAKSPRKVSLQLKREAVPVRVLNLKNKPKIVDKGDIIATCEPVVDIFACPQESSEAQHLLPILENLEILNEEQ</sequence>
<evidence type="ECO:0008006" key="3">
    <source>
        <dbReference type="Google" id="ProtNLM"/>
    </source>
</evidence>
<dbReference type="Gene3D" id="2.40.70.10">
    <property type="entry name" value="Acid Proteases"/>
    <property type="match status" value="1"/>
</dbReference>
<dbReference type="Pfam" id="PF13650">
    <property type="entry name" value="Asp_protease_2"/>
    <property type="match status" value="1"/>
</dbReference>
<dbReference type="InterPro" id="IPR021109">
    <property type="entry name" value="Peptidase_aspartic_dom_sf"/>
</dbReference>
<dbReference type="AlphaFoldDB" id="A0A4Y2H072"/>
<keyword evidence="2" id="KW-1185">Reference proteome</keyword>
<dbReference type="EMBL" id="BGPR01001638">
    <property type="protein sequence ID" value="GBM58531.1"/>
    <property type="molecule type" value="Genomic_DNA"/>
</dbReference>
<evidence type="ECO:0000313" key="2">
    <source>
        <dbReference type="Proteomes" id="UP000499080"/>
    </source>
</evidence>
<dbReference type="PROSITE" id="PS00141">
    <property type="entry name" value="ASP_PROTEASE"/>
    <property type="match status" value="1"/>
</dbReference>
<reference evidence="1 2" key="1">
    <citation type="journal article" date="2019" name="Sci. Rep.">
        <title>Orb-weaving spider Araneus ventricosus genome elucidates the spidroin gene catalogue.</title>
        <authorList>
            <person name="Kono N."/>
            <person name="Nakamura H."/>
            <person name="Ohtoshi R."/>
            <person name="Moran D.A.P."/>
            <person name="Shinohara A."/>
            <person name="Yoshida Y."/>
            <person name="Fujiwara M."/>
            <person name="Mori M."/>
            <person name="Tomita M."/>
            <person name="Arakawa K."/>
        </authorList>
    </citation>
    <scope>NUCLEOTIDE SEQUENCE [LARGE SCALE GENOMIC DNA]</scope>
</reference>
<gene>
    <name evidence="1" type="ORF">AVEN_268606_1</name>
</gene>
<organism evidence="1 2">
    <name type="scientific">Araneus ventricosus</name>
    <name type="common">Orbweaver spider</name>
    <name type="synonym">Epeira ventricosa</name>
    <dbReference type="NCBI Taxonomy" id="182803"/>
    <lineage>
        <taxon>Eukaryota</taxon>
        <taxon>Metazoa</taxon>
        <taxon>Ecdysozoa</taxon>
        <taxon>Arthropoda</taxon>
        <taxon>Chelicerata</taxon>
        <taxon>Arachnida</taxon>
        <taxon>Araneae</taxon>
        <taxon>Araneomorphae</taxon>
        <taxon>Entelegynae</taxon>
        <taxon>Araneoidea</taxon>
        <taxon>Araneidae</taxon>
        <taxon>Araneus</taxon>
    </lineage>
</organism>
<evidence type="ECO:0000313" key="1">
    <source>
        <dbReference type="EMBL" id="GBM58531.1"/>
    </source>
</evidence>
<dbReference type="CDD" id="cd00303">
    <property type="entry name" value="retropepsin_like"/>
    <property type="match status" value="1"/>
</dbReference>
<protein>
    <recommendedName>
        <fullName evidence="3">Peptidase A2 domain-containing protein</fullName>
    </recommendedName>
</protein>
<dbReference type="GO" id="GO:0006508">
    <property type="term" value="P:proteolysis"/>
    <property type="evidence" value="ECO:0007669"/>
    <property type="project" value="InterPro"/>
</dbReference>
<dbReference type="InterPro" id="IPR001969">
    <property type="entry name" value="Aspartic_peptidase_AS"/>
</dbReference>
<accession>A0A4Y2H072</accession>
<name>A0A4Y2H072_ARAVE</name>
<dbReference type="OrthoDB" id="425619at2759"/>
<dbReference type="Proteomes" id="UP000499080">
    <property type="component" value="Unassembled WGS sequence"/>
</dbReference>
<proteinExistence type="predicted"/>
<dbReference type="GO" id="GO:0004190">
    <property type="term" value="F:aspartic-type endopeptidase activity"/>
    <property type="evidence" value="ECO:0007669"/>
    <property type="project" value="InterPro"/>
</dbReference>